<dbReference type="EMBL" id="BJMM01000056">
    <property type="protein sequence ID" value="GEB53607.1"/>
    <property type="molecule type" value="Genomic_DNA"/>
</dbReference>
<organism evidence="2 3">
    <name type="scientific">Streptomyces cacaoi</name>
    <dbReference type="NCBI Taxonomy" id="1898"/>
    <lineage>
        <taxon>Bacteria</taxon>
        <taxon>Bacillati</taxon>
        <taxon>Actinomycetota</taxon>
        <taxon>Actinomycetes</taxon>
        <taxon>Kitasatosporales</taxon>
        <taxon>Streptomycetaceae</taxon>
        <taxon>Streptomyces</taxon>
    </lineage>
</organism>
<name>A0A4Y3RA81_STRCI</name>
<evidence type="ECO:0000313" key="3">
    <source>
        <dbReference type="Proteomes" id="UP000319210"/>
    </source>
</evidence>
<feature type="region of interest" description="Disordered" evidence="1">
    <location>
        <begin position="26"/>
        <end position="65"/>
    </location>
</feature>
<dbReference type="Proteomes" id="UP000319210">
    <property type="component" value="Unassembled WGS sequence"/>
</dbReference>
<comment type="caution">
    <text evidence="2">The sequence shown here is derived from an EMBL/GenBank/DDBJ whole genome shotgun (WGS) entry which is preliminary data.</text>
</comment>
<evidence type="ECO:0000256" key="1">
    <source>
        <dbReference type="SAM" id="MobiDB-lite"/>
    </source>
</evidence>
<feature type="compositionally biased region" description="Basic and acidic residues" evidence="1">
    <location>
        <begin position="54"/>
        <end position="65"/>
    </location>
</feature>
<proteinExistence type="predicted"/>
<dbReference type="AlphaFoldDB" id="A0A4Y3RA81"/>
<evidence type="ECO:0000313" key="2">
    <source>
        <dbReference type="EMBL" id="GEB53607.1"/>
    </source>
</evidence>
<keyword evidence="3" id="KW-1185">Reference proteome</keyword>
<accession>A0A4Y3RA81</accession>
<feature type="compositionally biased region" description="Gly residues" evidence="1">
    <location>
        <begin position="33"/>
        <end position="53"/>
    </location>
</feature>
<gene>
    <name evidence="2" type="ORF">SCA03_61580</name>
</gene>
<protein>
    <submittedName>
        <fullName evidence="2">Uncharacterized protein</fullName>
    </submittedName>
</protein>
<reference evidence="2 3" key="1">
    <citation type="submission" date="2019-06" db="EMBL/GenBank/DDBJ databases">
        <title>Whole genome shotgun sequence of Streptomyces cacaoi subsp. cacaoi NBRC 12748.</title>
        <authorList>
            <person name="Hosoyama A."/>
            <person name="Uohara A."/>
            <person name="Ohji S."/>
            <person name="Ichikawa N."/>
        </authorList>
    </citation>
    <scope>NUCLEOTIDE SEQUENCE [LARGE SCALE GENOMIC DNA]</scope>
    <source>
        <strain evidence="2 3">NBRC 12748</strain>
    </source>
</reference>
<sequence>MLHLYEHHLLRMADLRREADSERLAAEARGAEGTVGVGSGGRRPGQGTGGGDTGSDREPEWVRAV</sequence>